<dbReference type="SUPFAM" id="SSF47370">
    <property type="entry name" value="Bromodomain"/>
    <property type="match status" value="1"/>
</dbReference>
<feature type="compositionally biased region" description="Basic residues" evidence="3">
    <location>
        <begin position="277"/>
        <end position="289"/>
    </location>
</feature>
<evidence type="ECO:0000259" key="4">
    <source>
        <dbReference type="PROSITE" id="PS50014"/>
    </source>
</evidence>
<feature type="region of interest" description="Disordered" evidence="3">
    <location>
        <begin position="374"/>
        <end position="400"/>
    </location>
</feature>
<dbReference type="Gene3D" id="1.20.920.10">
    <property type="entry name" value="Bromodomain-like"/>
    <property type="match status" value="1"/>
</dbReference>
<protein>
    <recommendedName>
        <fullName evidence="4">Bromo domain-containing protein</fullName>
    </recommendedName>
</protein>
<evidence type="ECO:0000256" key="3">
    <source>
        <dbReference type="SAM" id="MobiDB-lite"/>
    </source>
</evidence>
<feature type="compositionally biased region" description="Basic and acidic residues" evidence="3">
    <location>
        <begin position="40"/>
        <end position="52"/>
    </location>
</feature>
<dbReference type="OrthoDB" id="21449at2759"/>
<evidence type="ECO:0000256" key="1">
    <source>
        <dbReference type="ARBA" id="ARBA00023117"/>
    </source>
</evidence>
<dbReference type="PROSITE" id="PS50014">
    <property type="entry name" value="BROMODOMAIN_2"/>
    <property type="match status" value="1"/>
</dbReference>
<dbReference type="AlphaFoldDB" id="A0A059BXF0"/>
<gene>
    <name evidence="5" type="ORF">EUGRSUZ_F03569</name>
</gene>
<feature type="compositionally biased region" description="Basic and acidic residues" evidence="3">
    <location>
        <begin position="375"/>
        <end position="385"/>
    </location>
</feature>
<sequence length="660" mass="72194">MGKASSETKKKKKGRPSLLDIQKRLLKQQRLQAAPPSPPRRQEGPGDARRDPAPNPSRRSARRNPGRDGPYPPSDWVSGGGGDDDDDERAEKKHRLLLGLDANLSANSSGPCGSDSNASADNHEAALPARRIGFGSDYPSEKVSKVTDARNGPLVESGPTTPLPDKKLLVFILDRLQKKDSYGVFSEAVDPEELPDYHDIIKNPMDFGTVKKKLDEGAYANLEQFEKDIFLICSNAMQYNAPDTVFFRQARAMQEIAKKDFENLRQESDSEPEQPKVVRRGRPPGRGLKKLPDKPAVNGVSREGSSDATLANVDNSSWSNTYNLRVHNPRPSDSIGNATHRTPNTESQPSWFSDLENEFPASVWKSVLKNGKKLSPAEENKRDTYKQQPTSRPEQSGSFDGEVKHLSAVGVYLNHGYARSLARFAADLGPAVWRIASKKIESVLPYGVKFGPGWVGEDETMDHRHPGRLKSCVSSGHPCEDLPMTAAVKSFSNASGRSPQSAEEMGTLRRLNSQSKFINAGDLKPLDDTPATSFAGEIRMATQPMPPVVTAHSYEAPVTVEGQGVVSSNYATAHPAPGSVLQSTSAELSGSTGTSQPFNPFRSRAASEEQWWNWQGVPMERKQDAVPVVLYQNNGFQLQGSLNSNLQLGSPRQPDLALQL</sequence>
<feature type="compositionally biased region" description="Polar residues" evidence="3">
    <location>
        <begin position="104"/>
        <end position="120"/>
    </location>
</feature>
<accession>A0A059BXF0</accession>
<dbReference type="OMA" id="SYKFRQA"/>
<proteinExistence type="predicted"/>
<feature type="domain" description="Bromo" evidence="4">
    <location>
        <begin position="177"/>
        <end position="247"/>
    </location>
</feature>
<dbReference type="PRINTS" id="PR00503">
    <property type="entry name" value="BROMODOMAIN"/>
</dbReference>
<dbReference type="EMBL" id="KK198758">
    <property type="protein sequence ID" value="KCW70325.1"/>
    <property type="molecule type" value="Genomic_DNA"/>
</dbReference>
<feature type="region of interest" description="Disordered" evidence="3">
    <location>
        <begin position="261"/>
        <end position="352"/>
    </location>
</feature>
<feature type="compositionally biased region" description="Polar residues" evidence="3">
    <location>
        <begin position="386"/>
        <end position="398"/>
    </location>
</feature>
<feature type="compositionally biased region" description="Polar residues" evidence="3">
    <location>
        <begin position="334"/>
        <end position="351"/>
    </location>
</feature>
<keyword evidence="1 2" id="KW-0103">Bromodomain</keyword>
<name>A0A059BXF0_EUCGR</name>
<feature type="compositionally biased region" description="Basic and acidic residues" evidence="3">
    <location>
        <begin position="261"/>
        <end position="276"/>
    </location>
</feature>
<dbReference type="PANTHER" id="PTHR22881:SF11">
    <property type="entry name" value="BROMODOMAIN-CONTAINING PROTEIN DDB_G0270170-LIKE ISOFORM X1"/>
    <property type="match status" value="1"/>
</dbReference>
<evidence type="ECO:0000313" key="5">
    <source>
        <dbReference type="EMBL" id="KCW70325.1"/>
    </source>
</evidence>
<dbReference type="InterPro" id="IPR051831">
    <property type="entry name" value="Bromodomain_contain_prot"/>
</dbReference>
<dbReference type="Gramene" id="KCW70325">
    <property type="protein sequence ID" value="KCW70325"/>
    <property type="gene ID" value="EUGRSUZ_F03569"/>
</dbReference>
<reference evidence="5" key="1">
    <citation type="submission" date="2013-07" db="EMBL/GenBank/DDBJ databases">
        <title>The genome of Eucalyptus grandis.</title>
        <authorList>
            <person name="Schmutz J."/>
            <person name="Hayes R."/>
            <person name="Myburg A."/>
            <person name="Tuskan G."/>
            <person name="Grattapaglia D."/>
            <person name="Rokhsar D.S."/>
        </authorList>
    </citation>
    <scope>NUCLEOTIDE SEQUENCE</scope>
    <source>
        <tissue evidence="5">Leaf extractions</tissue>
    </source>
</reference>
<dbReference type="PROSITE" id="PS00633">
    <property type="entry name" value="BROMODOMAIN_1"/>
    <property type="match status" value="1"/>
</dbReference>
<dbReference type="InParanoid" id="A0A059BXF0"/>
<dbReference type="InterPro" id="IPR018359">
    <property type="entry name" value="Bromodomain_CS"/>
</dbReference>
<dbReference type="Pfam" id="PF00439">
    <property type="entry name" value="Bromodomain"/>
    <property type="match status" value="1"/>
</dbReference>
<dbReference type="InterPro" id="IPR036427">
    <property type="entry name" value="Bromodomain-like_sf"/>
</dbReference>
<feature type="compositionally biased region" description="Polar residues" evidence="3">
    <location>
        <begin position="306"/>
        <end position="323"/>
    </location>
</feature>
<dbReference type="CDD" id="cd04369">
    <property type="entry name" value="Bromodomain"/>
    <property type="match status" value="1"/>
</dbReference>
<dbReference type="eggNOG" id="KOG0955">
    <property type="taxonomic scope" value="Eukaryota"/>
</dbReference>
<dbReference type="STRING" id="71139.A0A059BXF0"/>
<dbReference type="InterPro" id="IPR001487">
    <property type="entry name" value="Bromodomain"/>
</dbReference>
<dbReference type="PANTHER" id="PTHR22881">
    <property type="entry name" value="BROMODOMAIN CONTAINING PROTEIN"/>
    <property type="match status" value="1"/>
</dbReference>
<dbReference type="KEGG" id="egr:104450321"/>
<feature type="region of interest" description="Disordered" evidence="3">
    <location>
        <begin position="1"/>
        <end position="93"/>
    </location>
</feature>
<dbReference type="FunCoup" id="A0A059BXF0">
    <property type="interactions" value="1659"/>
</dbReference>
<organism evidence="5">
    <name type="scientific">Eucalyptus grandis</name>
    <name type="common">Flooded gum</name>
    <dbReference type="NCBI Taxonomy" id="71139"/>
    <lineage>
        <taxon>Eukaryota</taxon>
        <taxon>Viridiplantae</taxon>
        <taxon>Streptophyta</taxon>
        <taxon>Embryophyta</taxon>
        <taxon>Tracheophyta</taxon>
        <taxon>Spermatophyta</taxon>
        <taxon>Magnoliopsida</taxon>
        <taxon>eudicotyledons</taxon>
        <taxon>Gunneridae</taxon>
        <taxon>Pentapetalae</taxon>
        <taxon>rosids</taxon>
        <taxon>malvids</taxon>
        <taxon>Myrtales</taxon>
        <taxon>Myrtaceae</taxon>
        <taxon>Myrtoideae</taxon>
        <taxon>Eucalypteae</taxon>
        <taxon>Eucalyptus</taxon>
    </lineage>
</organism>
<feature type="region of interest" description="Disordered" evidence="3">
    <location>
        <begin position="103"/>
        <end position="122"/>
    </location>
</feature>
<evidence type="ECO:0000256" key="2">
    <source>
        <dbReference type="PROSITE-ProRule" id="PRU00035"/>
    </source>
</evidence>
<dbReference type="SMART" id="SM00297">
    <property type="entry name" value="BROMO"/>
    <property type="match status" value="1"/>
</dbReference>